<name>A0A1I7WAG6_HETBA</name>
<dbReference type="AlphaFoldDB" id="A0A1I7WAG6"/>
<sequence length="170" mass="20405">MFQRFKTLSHGVPNFSVSYSVTNRVAQCGWNQEWLALAMDLWEKLVRVKPQGTKTTTSIFFIVLDFEIKPNIFPSIILCFAIKEYLGAPVQEILRIYSLMLYDFNFNKKIYFRSILQLDNFRKQFKRINFNENDTPYRFIFRMAQSFTISLKKYNIKLLWITPFYTTDRN</sequence>
<reference evidence="2" key="1">
    <citation type="submission" date="2016-11" db="UniProtKB">
        <authorList>
            <consortium name="WormBaseParasite"/>
        </authorList>
    </citation>
    <scope>IDENTIFICATION</scope>
</reference>
<evidence type="ECO:0000313" key="2">
    <source>
        <dbReference type="WBParaSite" id="Hba_01684"/>
    </source>
</evidence>
<dbReference type="Proteomes" id="UP000095283">
    <property type="component" value="Unplaced"/>
</dbReference>
<organism evidence="1 2">
    <name type="scientific">Heterorhabditis bacteriophora</name>
    <name type="common">Entomopathogenic nematode worm</name>
    <dbReference type="NCBI Taxonomy" id="37862"/>
    <lineage>
        <taxon>Eukaryota</taxon>
        <taxon>Metazoa</taxon>
        <taxon>Ecdysozoa</taxon>
        <taxon>Nematoda</taxon>
        <taxon>Chromadorea</taxon>
        <taxon>Rhabditida</taxon>
        <taxon>Rhabditina</taxon>
        <taxon>Rhabditomorpha</taxon>
        <taxon>Strongyloidea</taxon>
        <taxon>Heterorhabditidae</taxon>
        <taxon>Heterorhabditis</taxon>
    </lineage>
</organism>
<evidence type="ECO:0000313" key="1">
    <source>
        <dbReference type="Proteomes" id="UP000095283"/>
    </source>
</evidence>
<dbReference type="WBParaSite" id="Hba_01684">
    <property type="protein sequence ID" value="Hba_01684"/>
    <property type="gene ID" value="Hba_01684"/>
</dbReference>
<keyword evidence="1" id="KW-1185">Reference proteome</keyword>
<protein>
    <submittedName>
        <fullName evidence="2">Uncharacterized protein</fullName>
    </submittedName>
</protein>
<proteinExistence type="predicted"/>
<accession>A0A1I7WAG6</accession>